<dbReference type="PROSITE" id="PS50065">
    <property type="entry name" value="HMG_COA_REDUCTASE_4"/>
    <property type="match status" value="1"/>
</dbReference>
<dbReference type="InterPro" id="IPR002202">
    <property type="entry name" value="HMG_CoA_Rdtase"/>
</dbReference>
<feature type="compositionally biased region" description="Basic and acidic residues" evidence="13">
    <location>
        <begin position="1"/>
        <end position="14"/>
    </location>
</feature>
<evidence type="ECO:0000256" key="10">
    <source>
        <dbReference type="ARBA" id="ARBA00023180"/>
    </source>
</evidence>
<keyword evidence="11" id="KW-0414">Isoprene biosynthesis</keyword>
<dbReference type="Gene3D" id="1.10.3270.10">
    <property type="entry name" value="HMGR, N-terminal domain"/>
    <property type="match status" value="1"/>
</dbReference>
<evidence type="ECO:0000256" key="11">
    <source>
        <dbReference type="ARBA" id="ARBA00023229"/>
    </source>
</evidence>
<evidence type="ECO:0000313" key="14">
    <source>
        <dbReference type="EMBL" id="KAI7728020.1"/>
    </source>
</evidence>
<dbReference type="NCBIfam" id="TIGR00533">
    <property type="entry name" value="HMG_CoA_R_NADP"/>
    <property type="match status" value="1"/>
</dbReference>
<keyword evidence="8 12" id="KW-0560">Oxidoreductase</keyword>
<evidence type="ECO:0000256" key="2">
    <source>
        <dbReference type="ARBA" id="ARBA00005084"/>
    </source>
</evidence>
<protein>
    <recommendedName>
        <fullName evidence="12">3-hydroxy-3-methylglutaryl coenzyme A reductase</fullName>
        <shortName evidence="12">HMG-CoA reductase</shortName>
        <ecNumber evidence="12">1.1.1.34</ecNumber>
    </recommendedName>
</protein>
<proteinExistence type="inferred from homology"/>
<dbReference type="Gene3D" id="3.30.70.420">
    <property type="entry name" value="Hydroxymethylglutaryl-CoA reductase, class I/II, NAD/NADP-binding domain"/>
    <property type="match status" value="1"/>
</dbReference>
<dbReference type="InterPro" id="IPR009023">
    <property type="entry name" value="HMG_CoA_Rdtase_NAD(P)-bd_sf"/>
</dbReference>
<dbReference type="AlphaFoldDB" id="A0AAD5G454"/>
<evidence type="ECO:0000256" key="6">
    <source>
        <dbReference type="ARBA" id="ARBA00022857"/>
    </source>
</evidence>
<name>A0AAD5G454_AMBAR</name>
<dbReference type="PROSITE" id="PS01192">
    <property type="entry name" value="HMG_COA_REDUCTASE_3"/>
    <property type="match status" value="1"/>
</dbReference>
<dbReference type="PRINTS" id="PR00071">
    <property type="entry name" value="HMGCOARDTASE"/>
</dbReference>
<dbReference type="GO" id="GO:0016126">
    <property type="term" value="P:sterol biosynthetic process"/>
    <property type="evidence" value="ECO:0007669"/>
    <property type="project" value="TreeGrafter"/>
</dbReference>
<evidence type="ECO:0000256" key="9">
    <source>
        <dbReference type="ARBA" id="ARBA00023136"/>
    </source>
</evidence>
<gene>
    <name evidence="14" type="ORF">M8C21_006087</name>
</gene>
<dbReference type="Proteomes" id="UP001206925">
    <property type="component" value="Unassembled WGS sequence"/>
</dbReference>
<keyword evidence="15" id="KW-1185">Reference proteome</keyword>
<accession>A0AAD5G454</accession>
<dbReference type="Pfam" id="PF00368">
    <property type="entry name" value="HMG-CoA_red"/>
    <property type="match status" value="1"/>
</dbReference>
<dbReference type="SUPFAM" id="SSF56542">
    <property type="entry name" value="Substrate-binding domain of HMG-CoA reductase"/>
    <property type="match status" value="1"/>
</dbReference>
<dbReference type="FunFam" id="3.90.770.10:FF:000001">
    <property type="entry name" value="3-hydroxy-3-methylglutaryl coenzyme A reductase"/>
    <property type="match status" value="1"/>
</dbReference>
<dbReference type="GO" id="GO:0016104">
    <property type="term" value="P:triterpenoid biosynthetic process"/>
    <property type="evidence" value="ECO:0007669"/>
    <property type="project" value="UniProtKB-ARBA"/>
</dbReference>
<keyword evidence="7 12" id="KW-1133">Transmembrane helix</keyword>
<comment type="similarity">
    <text evidence="3 12">Belongs to the HMG-CoA reductase family.</text>
</comment>
<keyword evidence="4 12" id="KW-0812">Transmembrane</keyword>
<evidence type="ECO:0000256" key="12">
    <source>
        <dbReference type="RuleBase" id="RU361219"/>
    </source>
</evidence>
<evidence type="ECO:0000256" key="13">
    <source>
        <dbReference type="SAM" id="MobiDB-lite"/>
    </source>
</evidence>
<feature type="region of interest" description="Disordered" evidence="13">
    <location>
        <begin position="155"/>
        <end position="175"/>
    </location>
</feature>
<reference evidence="14" key="1">
    <citation type="submission" date="2022-06" db="EMBL/GenBank/DDBJ databases">
        <title>Uncovering the hologenomic basis of an extraordinary plant invasion.</title>
        <authorList>
            <person name="Bieker V.C."/>
            <person name="Martin M.D."/>
            <person name="Gilbert T."/>
            <person name="Hodgins K."/>
            <person name="Battlay P."/>
            <person name="Petersen B."/>
            <person name="Wilson J."/>
        </authorList>
    </citation>
    <scope>NUCLEOTIDE SEQUENCE</scope>
    <source>
        <strain evidence="14">AA19_3_7</strain>
        <tissue evidence="14">Leaf</tissue>
    </source>
</reference>
<dbReference type="InterPro" id="IPR023074">
    <property type="entry name" value="HMG_CoA_Rdtase_cat_sf"/>
</dbReference>
<evidence type="ECO:0000256" key="3">
    <source>
        <dbReference type="ARBA" id="ARBA00007661"/>
    </source>
</evidence>
<feature type="transmembrane region" description="Helical" evidence="12">
    <location>
        <begin position="34"/>
        <end position="55"/>
    </location>
</feature>
<dbReference type="InterPro" id="IPR004554">
    <property type="entry name" value="HMG_CoA_Rdtase_eu_arc"/>
</dbReference>
<dbReference type="EMBL" id="JAMZMK010011277">
    <property type="protein sequence ID" value="KAI7728020.1"/>
    <property type="molecule type" value="Genomic_DNA"/>
</dbReference>
<dbReference type="GO" id="GO:0005778">
    <property type="term" value="C:peroxisomal membrane"/>
    <property type="evidence" value="ECO:0007669"/>
    <property type="project" value="TreeGrafter"/>
</dbReference>
<dbReference type="GO" id="GO:0015936">
    <property type="term" value="P:coenzyme A metabolic process"/>
    <property type="evidence" value="ECO:0007669"/>
    <property type="project" value="InterPro"/>
</dbReference>
<evidence type="ECO:0000313" key="15">
    <source>
        <dbReference type="Proteomes" id="UP001206925"/>
    </source>
</evidence>
<keyword evidence="6 12" id="KW-0521">NADP</keyword>
<dbReference type="GO" id="GO:0016135">
    <property type="term" value="P:saponin biosynthetic process"/>
    <property type="evidence" value="ECO:0007669"/>
    <property type="project" value="UniProtKB-ARBA"/>
</dbReference>
<dbReference type="PANTHER" id="PTHR10572:SF24">
    <property type="entry name" value="3-HYDROXY-3-METHYLGLUTARYL-COENZYME A REDUCTASE"/>
    <property type="match status" value="1"/>
</dbReference>
<evidence type="ECO:0000256" key="1">
    <source>
        <dbReference type="ARBA" id="ARBA00004477"/>
    </source>
</evidence>
<dbReference type="Gene3D" id="3.90.770.10">
    <property type="entry name" value="3-hydroxy-3-methylglutaryl-coenzyme A Reductase, Chain A, domain 2"/>
    <property type="match status" value="1"/>
</dbReference>
<feature type="transmembrane region" description="Helical" evidence="12">
    <location>
        <begin position="76"/>
        <end position="95"/>
    </location>
</feature>
<keyword evidence="10" id="KW-0325">Glycoprotein</keyword>
<comment type="catalytic activity">
    <reaction evidence="12">
        <text>(R)-mevalonate + 2 NADP(+) + CoA = (3S)-3-hydroxy-3-methylglutaryl-CoA + 2 NADPH + 2 H(+)</text>
        <dbReference type="Rhea" id="RHEA:15989"/>
        <dbReference type="ChEBI" id="CHEBI:15378"/>
        <dbReference type="ChEBI" id="CHEBI:36464"/>
        <dbReference type="ChEBI" id="CHEBI:43074"/>
        <dbReference type="ChEBI" id="CHEBI:57287"/>
        <dbReference type="ChEBI" id="CHEBI:57783"/>
        <dbReference type="ChEBI" id="CHEBI:58349"/>
        <dbReference type="EC" id="1.1.1.34"/>
    </reaction>
</comment>
<dbReference type="PROSITE" id="PS00066">
    <property type="entry name" value="HMG_COA_REDUCTASE_1"/>
    <property type="match status" value="1"/>
</dbReference>
<comment type="subcellular location">
    <subcellularLocation>
        <location evidence="1 12">Endoplasmic reticulum membrane</location>
        <topology evidence="1 12">Multi-pass membrane protein</topology>
    </subcellularLocation>
</comment>
<dbReference type="GO" id="GO:0005789">
    <property type="term" value="C:endoplasmic reticulum membrane"/>
    <property type="evidence" value="ECO:0007669"/>
    <property type="project" value="UniProtKB-SubCell"/>
</dbReference>
<feature type="region of interest" description="Disordered" evidence="13">
    <location>
        <begin position="1"/>
        <end position="20"/>
    </location>
</feature>
<dbReference type="PROSITE" id="PS00318">
    <property type="entry name" value="HMG_COA_REDUCTASE_2"/>
    <property type="match status" value="1"/>
</dbReference>
<comment type="caution">
    <text evidence="14">The sequence shown here is derived from an EMBL/GenBank/DDBJ whole genome shotgun (WGS) entry which is preliminary data.</text>
</comment>
<evidence type="ECO:0000256" key="4">
    <source>
        <dbReference type="ARBA" id="ARBA00022692"/>
    </source>
</evidence>
<keyword evidence="5 12" id="KW-0256">Endoplasmic reticulum</keyword>
<organism evidence="14 15">
    <name type="scientific">Ambrosia artemisiifolia</name>
    <name type="common">Common ragweed</name>
    <dbReference type="NCBI Taxonomy" id="4212"/>
    <lineage>
        <taxon>Eukaryota</taxon>
        <taxon>Viridiplantae</taxon>
        <taxon>Streptophyta</taxon>
        <taxon>Embryophyta</taxon>
        <taxon>Tracheophyta</taxon>
        <taxon>Spermatophyta</taxon>
        <taxon>Magnoliopsida</taxon>
        <taxon>eudicotyledons</taxon>
        <taxon>Gunneridae</taxon>
        <taxon>Pentapetalae</taxon>
        <taxon>asterids</taxon>
        <taxon>campanulids</taxon>
        <taxon>Asterales</taxon>
        <taxon>Asteraceae</taxon>
        <taxon>Asteroideae</taxon>
        <taxon>Heliantheae alliance</taxon>
        <taxon>Heliantheae</taxon>
        <taxon>Ambrosia</taxon>
    </lineage>
</organism>
<dbReference type="InterPro" id="IPR023282">
    <property type="entry name" value="HMG_CoA_Rdtase_N"/>
</dbReference>
<dbReference type="FunFam" id="1.10.3270.10:FF:000002">
    <property type="entry name" value="3-hydroxy-3-methylglutaryl coenzyme A reductase"/>
    <property type="match status" value="1"/>
</dbReference>
<dbReference type="CDD" id="cd00643">
    <property type="entry name" value="HMG-CoA_reductase_classI"/>
    <property type="match status" value="1"/>
</dbReference>
<dbReference type="InterPro" id="IPR023076">
    <property type="entry name" value="HMG_CoA_Rdtase_CS"/>
</dbReference>
<dbReference type="EC" id="1.1.1.34" evidence="12"/>
<sequence>MDVRRRPVKNESPKRSVKQPTAGELLKPSDALPLPLYLTNGLFFTIFFSVMYFLLHRWREKIRNSVPLHVLTFSELAAVASLIASVVYLVGFFGIEFVQSIFRPSPDSWEIQDDNLDQIMLDEDKRVKPCGESIEALIPRIIPATTTDAVVAEMSIQKSKNKPPPASEHSSSEEDEEIVKLVVGGSLPSYSLESKLGDCKRAAKIRREALERITGKSLSGLPLDGFDYESILGQCCEMPVGYVQIPVGIAGPLLLNGAEFSVPMATTEGCLVASTNRGCKAIYVSGGATCILLKDGMTRAPVVRFGSVKRAAELKQFLEDPMNFETLAVVFNKSSRFGRLQSIKCAIAGKNLYIRFCCATGDAMGMNMVSKGVQNVLDFLHEDFPDMDVMGISGNYCSDKKPAAINWIEGRGKSVVCEAVIKEEVVHKVLKTTVPALVELNMLKNLTGSAMAGALGGFNAHASNIVSAVYLATGQDPAQNVESSHCITMMEAVNAGKDLHISVTMPSIEVGTVGGGTQLASQSACLNLLGVKGASKDEPGSNARVLATIVAGSVLAGELSLMSAISAGQLVKSHMKYNRSTRDMSKLTSS</sequence>
<keyword evidence="9 12" id="KW-0472">Membrane</keyword>
<dbReference type="FunFam" id="3.30.70.420:FF:000001">
    <property type="entry name" value="3-hydroxy-3-methylglutaryl coenzyme A reductase"/>
    <property type="match status" value="1"/>
</dbReference>
<dbReference type="PANTHER" id="PTHR10572">
    <property type="entry name" value="3-HYDROXY-3-METHYLGLUTARYL-COENZYME A REDUCTASE"/>
    <property type="match status" value="1"/>
</dbReference>
<dbReference type="SUPFAM" id="SSF55035">
    <property type="entry name" value="NAD-binding domain of HMG-CoA reductase"/>
    <property type="match status" value="1"/>
</dbReference>
<evidence type="ECO:0000256" key="8">
    <source>
        <dbReference type="ARBA" id="ARBA00023002"/>
    </source>
</evidence>
<evidence type="ECO:0000256" key="5">
    <source>
        <dbReference type="ARBA" id="ARBA00022824"/>
    </source>
</evidence>
<dbReference type="GO" id="GO:0009753">
    <property type="term" value="P:response to jasmonic acid"/>
    <property type="evidence" value="ECO:0007669"/>
    <property type="project" value="UniProtKB-ARBA"/>
</dbReference>
<evidence type="ECO:0000256" key="7">
    <source>
        <dbReference type="ARBA" id="ARBA00022989"/>
    </source>
</evidence>
<dbReference type="InterPro" id="IPR009029">
    <property type="entry name" value="HMG_CoA_Rdtase_sub-bd_dom_sf"/>
</dbReference>
<comment type="pathway">
    <text evidence="2 12">Metabolic intermediate biosynthesis; (R)-mevalonate biosynthesis; (R)-mevalonate from acetyl-CoA: step 3/3.</text>
</comment>
<dbReference type="GO" id="GO:0004420">
    <property type="term" value="F:hydroxymethylglutaryl-CoA reductase (NADPH) activity"/>
    <property type="evidence" value="ECO:0007669"/>
    <property type="project" value="UniProtKB-EC"/>
</dbReference>